<keyword evidence="3" id="KW-1185">Reference proteome</keyword>
<dbReference type="STRING" id="638301.HMPREF0444_1268"/>
<comment type="caution">
    <text evidence="2">The sequence shown here is derived from an EMBL/GenBank/DDBJ whole genome shotgun (WGS) entry which is preliminary data.</text>
</comment>
<feature type="region of interest" description="Disordered" evidence="1">
    <location>
        <begin position="1"/>
        <end position="30"/>
    </location>
</feature>
<proteinExistence type="predicted"/>
<evidence type="ECO:0000313" key="2">
    <source>
        <dbReference type="EMBL" id="EEW37050.1"/>
    </source>
</evidence>
<evidence type="ECO:0000256" key="1">
    <source>
        <dbReference type="SAM" id="MobiDB-lite"/>
    </source>
</evidence>
<organism evidence="2 3">
    <name type="scientific">Granulicatella adiacens ATCC 49175</name>
    <dbReference type="NCBI Taxonomy" id="638301"/>
    <lineage>
        <taxon>Bacteria</taxon>
        <taxon>Bacillati</taxon>
        <taxon>Bacillota</taxon>
        <taxon>Bacilli</taxon>
        <taxon>Lactobacillales</taxon>
        <taxon>Carnobacteriaceae</taxon>
        <taxon>Granulicatella</taxon>
    </lineage>
</organism>
<sequence>MVAACGNGEKNATETTAAPTTQANTTATVTTTTTAQSSNVKEISLADTQRIGNADTGYLNIPKDWTKNSENKVQYVSPDQYNAVALYNFTKDKVELGSGETFGAELMANRTYAKFKNSKEVDQIKGVKAKFAGEEAFLLKVLFTDGKYYLCWFFQKGEIIYAIEVEGSEDMLNALRPVIEQTWSLEAKTPGQ</sequence>
<feature type="compositionally biased region" description="Low complexity" evidence="1">
    <location>
        <begin position="13"/>
        <end position="30"/>
    </location>
</feature>
<protein>
    <submittedName>
        <fullName evidence="2">Uncharacterized protein</fullName>
    </submittedName>
</protein>
<accession>C8NH73</accession>
<dbReference type="HOGENOM" id="CLU_112056_0_0_9"/>
<dbReference type="AlphaFoldDB" id="C8NH73"/>
<dbReference type="Proteomes" id="UP000005926">
    <property type="component" value="Unassembled WGS sequence"/>
</dbReference>
<reference evidence="2 3" key="1">
    <citation type="submission" date="2009-08" db="EMBL/GenBank/DDBJ databases">
        <authorList>
            <person name="Muzny D."/>
            <person name="Qin X."/>
            <person name="Deng J."/>
            <person name="Jiang H."/>
            <person name="Liu Y."/>
            <person name="Qu J."/>
            <person name="Song X.-Z."/>
            <person name="Zhang L."/>
            <person name="Thornton R."/>
            <person name="Coyle M."/>
            <person name="Francisco L."/>
            <person name="Jackson L."/>
            <person name="Javaid M."/>
            <person name="Korchina V."/>
            <person name="Kovar C."/>
            <person name="Mata R."/>
            <person name="Mathew T."/>
            <person name="Ngo R."/>
            <person name="Nguyen L."/>
            <person name="Nguyen N."/>
            <person name="Okwuonu G."/>
            <person name="Ongeri F."/>
            <person name="Pham C."/>
            <person name="Simmons D."/>
            <person name="Wilczek-Boney K."/>
            <person name="Hale W."/>
            <person name="Jakkamsetti A."/>
            <person name="Pham P."/>
            <person name="Ruth R."/>
            <person name="San Lucas F."/>
            <person name="Warren J."/>
            <person name="Zhang J."/>
            <person name="Zhao Z."/>
            <person name="Zhou C."/>
            <person name="Zhu D."/>
            <person name="Lee S."/>
            <person name="Bess C."/>
            <person name="Blankenburg K."/>
            <person name="Forbes L."/>
            <person name="Fu Q."/>
            <person name="Gubbala S."/>
            <person name="Hirani K."/>
            <person name="Jayaseelan J.C."/>
            <person name="Lara F."/>
            <person name="Munidasa M."/>
            <person name="Palculict T."/>
            <person name="Patil S."/>
            <person name="Pu L.-L."/>
            <person name="Saada N."/>
            <person name="Tang L."/>
            <person name="Weissenberger G."/>
            <person name="Zhu Y."/>
            <person name="Hemphill L."/>
            <person name="Shang Y."/>
            <person name="Youmans B."/>
            <person name="Ayvaz T."/>
            <person name="Ross M."/>
            <person name="Santibanez J."/>
            <person name="Aqrawi P."/>
            <person name="Gross S."/>
            <person name="Joshi V."/>
            <person name="Fowler G."/>
            <person name="Nazareth L."/>
            <person name="Reid J."/>
            <person name="Worley K."/>
            <person name="Petrosino J."/>
            <person name="Highlander S."/>
            <person name="Gibbs R."/>
        </authorList>
    </citation>
    <scope>NUCLEOTIDE SEQUENCE [LARGE SCALE GENOMIC DNA]</scope>
    <source>
        <strain evidence="2 3">ATCC 49175</strain>
    </source>
</reference>
<dbReference type="EMBL" id="ACKZ01000020">
    <property type="protein sequence ID" value="EEW37050.1"/>
    <property type="molecule type" value="Genomic_DNA"/>
</dbReference>
<name>C8NH73_9LACT</name>
<evidence type="ECO:0000313" key="3">
    <source>
        <dbReference type="Proteomes" id="UP000005926"/>
    </source>
</evidence>
<gene>
    <name evidence="2" type="ORF">HMPREF0444_1268</name>
</gene>